<dbReference type="EMBL" id="GL377309">
    <property type="protein sequence ID" value="EFI94625.1"/>
    <property type="molecule type" value="Genomic_DNA"/>
</dbReference>
<keyword evidence="4" id="KW-1185">Reference proteome</keyword>
<dbReference type="RefSeq" id="XP_003029528.1">
    <property type="nucleotide sequence ID" value="XM_003029482.1"/>
</dbReference>
<dbReference type="InterPro" id="IPR057023">
    <property type="entry name" value="PTP-SAK"/>
</dbReference>
<dbReference type="STRING" id="578458.D8QD16"/>
<gene>
    <name evidence="3" type="ORF">SCHCODRAFT_78423</name>
</gene>
<name>D8QD16_SCHCM</name>
<reference evidence="3 4" key="1">
    <citation type="journal article" date="2010" name="Nat. Biotechnol.">
        <title>Genome sequence of the model mushroom Schizophyllum commune.</title>
        <authorList>
            <person name="Ohm R.A."/>
            <person name="de Jong J.F."/>
            <person name="Lugones L.G."/>
            <person name="Aerts A."/>
            <person name="Kothe E."/>
            <person name="Stajich J.E."/>
            <person name="de Vries R.P."/>
            <person name="Record E."/>
            <person name="Levasseur A."/>
            <person name="Baker S.E."/>
            <person name="Bartholomew K.A."/>
            <person name="Coutinho P.M."/>
            <person name="Erdmann S."/>
            <person name="Fowler T.J."/>
            <person name="Gathman A.C."/>
            <person name="Lombard V."/>
            <person name="Henrissat B."/>
            <person name="Knabe N."/>
            <person name="Kuees U."/>
            <person name="Lilly W.W."/>
            <person name="Lindquist E."/>
            <person name="Lucas S."/>
            <person name="Magnuson J.K."/>
            <person name="Piumi F."/>
            <person name="Raudaskoski M."/>
            <person name="Salamov A."/>
            <person name="Schmutz J."/>
            <person name="Schwarze F.W.M.R."/>
            <person name="vanKuyk P.A."/>
            <person name="Horton J.S."/>
            <person name="Grigoriev I.V."/>
            <person name="Woesten H.A.B."/>
        </authorList>
    </citation>
    <scope>NUCLEOTIDE SEQUENCE [LARGE SCALE GENOMIC DNA]</scope>
    <source>
        <strain evidence="4">H4-8 / FGSC 9210</strain>
    </source>
</reference>
<dbReference type="InParanoid" id="D8QD16"/>
<dbReference type="GO" id="GO:0016791">
    <property type="term" value="F:phosphatase activity"/>
    <property type="evidence" value="ECO:0007669"/>
    <property type="project" value="UniProtKB-ARBA"/>
</dbReference>
<dbReference type="SUPFAM" id="SSF52799">
    <property type="entry name" value="(Phosphotyrosine protein) phosphatases II"/>
    <property type="match status" value="1"/>
</dbReference>
<accession>D8QD16</accession>
<dbReference type="VEuPathDB" id="FungiDB:SCHCODRAFT_02635708"/>
<dbReference type="eggNOG" id="ENOG502RZZ0">
    <property type="taxonomic scope" value="Eukaryota"/>
</dbReference>
<proteinExistence type="predicted"/>
<dbReference type="GeneID" id="9591351"/>
<organism evidence="4">
    <name type="scientific">Schizophyllum commune (strain H4-8 / FGSC 9210)</name>
    <name type="common">Split gill fungus</name>
    <dbReference type="NCBI Taxonomy" id="578458"/>
    <lineage>
        <taxon>Eukaryota</taxon>
        <taxon>Fungi</taxon>
        <taxon>Dikarya</taxon>
        <taxon>Basidiomycota</taxon>
        <taxon>Agaricomycotina</taxon>
        <taxon>Agaricomycetes</taxon>
        <taxon>Agaricomycetidae</taxon>
        <taxon>Agaricales</taxon>
        <taxon>Schizophyllaceae</taxon>
        <taxon>Schizophyllum</taxon>
    </lineage>
</organism>
<dbReference type="AlphaFoldDB" id="D8QD16"/>
<dbReference type="OMA" id="QHHASEY"/>
<dbReference type="PROSITE" id="PS50056">
    <property type="entry name" value="TYR_PHOSPHATASE_2"/>
    <property type="match status" value="1"/>
</dbReference>
<dbReference type="InterPro" id="IPR050561">
    <property type="entry name" value="PTP"/>
</dbReference>
<evidence type="ECO:0000313" key="3">
    <source>
        <dbReference type="EMBL" id="EFI94625.1"/>
    </source>
</evidence>
<dbReference type="Proteomes" id="UP000007431">
    <property type="component" value="Unassembled WGS sequence"/>
</dbReference>
<dbReference type="Pfam" id="PF22784">
    <property type="entry name" value="PTP-SAK"/>
    <property type="match status" value="1"/>
</dbReference>
<dbReference type="HOGENOM" id="CLU_019420_1_0_1"/>
<evidence type="ECO:0000259" key="2">
    <source>
        <dbReference type="PROSITE" id="PS50056"/>
    </source>
</evidence>
<dbReference type="InterPro" id="IPR000387">
    <property type="entry name" value="Tyr_Pase_dom"/>
</dbReference>
<sequence length="530" mass="57564">MCTAIVEAPASWSAPHEFADSPRPFTPLPSFTRNERLASQLARLASQHHTSEYSRVKFGPQGCPFTYVPLSVQTPEFYGELQARQADVLGATESWHKCDLASADSPLLGPCGRPLSDHSGLENKLMAAISEPLEPMEPPQVAPTEPPQAHHIKTSSTHPINISTIIPPDLLALVSSHLVLSARHVPTVFELPAKFQIDRLVERYLPPGMQLVNVQPPPYPPPESPPHMLRTRSGMSAALQAAITEEISPVPPMPAVPGAEGAESPRPPRLLAKPSNVSHISLSIAPPLAEKDFDEDASDEKSPLSPSTPTFMLGNLFMSSCPGKKVRLQGPVRGRSGVCRDLRTDLRRMRDLGVGCIICCLDDGELALLGAPWDLYSDAARSAGIDVLRIPTPEGLAPLSPEALDERLSDVLRDYTLRGVPVLVHCRGGVGRAGVVAACWAIKLGLCGWLDEGAGDSVPRSGDNMIRPADEVDSSVVVLVERAIFLLRRRRSIKAIETYEQVRFLVEYVEYLRGTRRSDSMDSDMTLASL</sequence>
<evidence type="ECO:0000256" key="1">
    <source>
        <dbReference type="ARBA" id="ARBA00022801"/>
    </source>
</evidence>
<evidence type="ECO:0000313" key="4">
    <source>
        <dbReference type="Proteomes" id="UP000007431"/>
    </source>
</evidence>
<protein>
    <recommendedName>
        <fullName evidence="2">Tyrosine specific protein phosphatases domain-containing protein</fullName>
    </recommendedName>
</protein>
<dbReference type="InterPro" id="IPR029021">
    <property type="entry name" value="Prot-tyrosine_phosphatase-like"/>
</dbReference>
<dbReference type="Gene3D" id="3.90.190.10">
    <property type="entry name" value="Protein tyrosine phosphatase superfamily"/>
    <property type="match status" value="1"/>
</dbReference>
<keyword evidence="1" id="KW-0378">Hydrolase</keyword>
<dbReference type="PANTHER" id="PTHR23339">
    <property type="entry name" value="TYROSINE SPECIFIC PROTEIN PHOSPHATASE AND DUAL SPECIFICITY PROTEIN PHOSPHATASE"/>
    <property type="match status" value="1"/>
</dbReference>
<dbReference type="OrthoDB" id="266663at2759"/>
<dbReference type="KEGG" id="scm:SCHCO_02635708"/>
<feature type="domain" description="Tyrosine specific protein phosphatases" evidence="2">
    <location>
        <begin position="406"/>
        <end position="491"/>
    </location>
</feature>